<dbReference type="OMA" id="RINAIIC"/>
<keyword evidence="2" id="KW-1185">Reference proteome</keyword>
<proteinExistence type="predicted"/>
<dbReference type="PANTHER" id="PTHR33053:SF24">
    <property type="entry name" value="TRANSPOSASE DOMAIN-CONTAINING PROTEIN"/>
    <property type="match status" value="1"/>
</dbReference>
<dbReference type="InParanoid" id="E2A325"/>
<dbReference type="PANTHER" id="PTHR33053">
    <property type="entry name" value="PROTEIN, PUTATIVE-RELATED"/>
    <property type="match status" value="1"/>
</dbReference>
<name>E2A325_CAMFO</name>
<evidence type="ECO:0000313" key="1">
    <source>
        <dbReference type="EMBL" id="EFN72169.1"/>
    </source>
</evidence>
<organism evidence="2">
    <name type="scientific">Camponotus floridanus</name>
    <name type="common">Florida carpenter ant</name>
    <dbReference type="NCBI Taxonomy" id="104421"/>
    <lineage>
        <taxon>Eukaryota</taxon>
        <taxon>Metazoa</taxon>
        <taxon>Ecdysozoa</taxon>
        <taxon>Arthropoda</taxon>
        <taxon>Hexapoda</taxon>
        <taxon>Insecta</taxon>
        <taxon>Pterygota</taxon>
        <taxon>Neoptera</taxon>
        <taxon>Endopterygota</taxon>
        <taxon>Hymenoptera</taxon>
        <taxon>Apocrita</taxon>
        <taxon>Aculeata</taxon>
        <taxon>Formicoidea</taxon>
        <taxon>Formicidae</taxon>
        <taxon>Formicinae</taxon>
        <taxon>Camponotus</taxon>
    </lineage>
</organism>
<evidence type="ECO:0000313" key="2">
    <source>
        <dbReference type="Proteomes" id="UP000000311"/>
    </source>
</evidence>
<feature type="non-terminal residue" evidence="1">
    <location>
        <position position="589"/>
    </location>
</feature>
<accession>E2A325</accession>
<dbReference type="Proteomes" id="UP000000311">
    <property type="component" value="Unassembled WGS sequence"/>
</dbReference>
<gene>
    <name evidence="1" type="ORF">EAG_03339</name>
</gene>
<reference evidence="1 2" key="1">
    <citation type="journal article" date="2010" name="Science">
        <title>Genomic comparison of the ants Camponotus floridanus and Harpegnathos saltator.</title>
        <authorList>
            <person name="Bonasio R."/>
            <person name="Zhang G."/>
            <person name="Ye C."/>
            <person name="Mutti N.S."/>
            <person name="Fang X."/>
            <person name="Qin N."/>
            <person name="Donahue G."/>
            <person name="Yang P."/>
            <person name="Li Q."/>
            <person name="Li C."/>
            <person name="Zhang P."/>
            <person name="Huang Z."/>
            <person name="Berger S.L."/>
            <person name="Reinberg D."/>
            <person name="Wang J."/>
            <person name="Liebig J."/>
        </authorList>
    </citation>
    <scope>NUCLEOTIDE SEQUENCE [LARGE SCALE GENOMIC DNA]</scope>
    <source>
        <strain evidence="2">C129</strain>
    </source>
</reference>
<protein>
    <recommendedName>
        <fullName evidence="3">DUF4218 domain-containing protein</fullName>
    </recommendedName>
</protein>
<sequence length="589" mass="67698">DNLKNDLAIWAVQHQISHTALKALLQRLKKHSCFSSLSLDARSLLKTPRKQDIRIVQPGIYYHFGLQKSMLNILTSMKNNIGSSIKIAINVDGLPLSKSSQQQFWPILGSIFPYNNVFTIGIYHGTEKPANVNDFLSDFVNEAAEMCENGIYINNRNIQCRIEALICDTPAKAFMLCVKGHSGYSSCTKCTTEGEYVGNRICFPQIDAPIRSDNDFINKIDDSYHKPDITCSLLKIPHFKPVTNVPMDYMHLVCLGIMRKLMYLWLNGEFYYRLQHRAIEEISTRLTIQLKPSIPVEFVRKPRKLDYIKLWKATEYRQILLYTGPLAFNSILKKSVYTHFMTLHVIIRVLCSKTLYDEHLSYAQDMIRFFIKTFIKIYGVQNVSHNIHSLIHLVDDVKKFGPLDNFSAFRFENHMQVFKKYLRKAEKPLEQVIRRCIEKENLSTSNRLSTLTNLSDSILIYPTLITLHDDGPLLLDCNNPQYKIIKYVNGITFKTGSHADNCCGLNCGAIVCIENVAHCKKQNIPIIIGREFLEKEDLFNMPCSSSLLGVYSVKSLSDLKSWPLKNVIKKYVKLPYENVKYAVFPLIHN</sequence>
<feature type="non-terminal residue" evidence="1">
    <location>
        <position position="1"/>
    </location>
</feature>
<evidence type="ECO:0008006" key="3">
    <source>
        <dbReference type="Google" id="ProtNLM"/>
    </source>
</evidence>
<dbReference type="AlphaFoldDB" id="E2A325"/>
<dbReference type="OrthoDB" id="7549170at2759"/>
<dbReference type="EMBL" id="GL436265">
    <property type="protein sequence ID" value="EFN72169.1"/>
    <property type="molecule type" value="Genomic_DNA"/>
</dbReference>